<dbReference type="SMART" id="SM00220">
    <property type="entry name" value="S_TKc"/>
    <property type="match status" value="1"/>
</dbReference>
<sequence length="524" mass="57125">MYLGNTPRHILNANLQSRSCMDLFQEMLVLCPSPSSTPLEHENVLPLRDVYCSGGGRETFRHVYAVTPKMDIDLASLLHNRERAGLILHHYFFFTYQILSGLHYLHQNGVLHRDIKPQNLLINQNCDLKICDFGLARFCPSLIPRLSSTPPVSAAAAGAPRRTIRLYRPTTEAEADREAAGGGTGGSPSTDHTPPPPLTPPMTGHIGTRWYRAPELIWGSEKYRYDGGVDLWATGCVLAEMLGGGVPLFMGGTSEEQLVMIVRLLGLPRRSTMEGLVRDDVRALMEETERRAVEILGGERPPVRDVLRAKFPSAPEICLDLLSGLLAVDPQNRMSAQTAMNHPWFTTEGATSDMDFDPQGIGRAAAEAEVSATHHAPGTDTISFSGGGQSDLPVTLTQRACEVGTGKETEREGRTEAGTGTGMQMADVSTELRQGGGGEASPPASLPPPSRLTAEIPPTAFDFEVWGGGQGHGEGDTPAEARAKPQPQTQPISAEELLLFYRQELLQEQREWHFRQTSPSPQQP</sequence>
<dbReference type="GO" id="GO:0004672">
    <property type="term" value="F:protein kinase activity"/>
    <property type="evidence" value="ECO:0007669"/>
    <property type="project" value="InterPro"/>
</dbReference>
<evidence type="ECO:0000256" key="1">
    <source>
        <dbReference type="ARBA" id="ARBA00022741"/>
    </source>
</evidence>
<dbReference type="Gene3D" id="1.10.510.10">
    <property type="entry name" value="Transferase(Phosphotransferase) domain 1"/>
    <property type="match status" value="2"/>
</dbReference>
<evidence type="ECO:0000259" key="4">
    <source>
        <dbReference type="PROSITE" id="PS50011"/>
    </source>
</evidence>
<feature type="domain" description="Protein kinase" evidence="4">
    <location>
        <begin position="1"/>
        <end position="345"/>
    </location>
</feature>
<dbReference type="PhylomeDB" id="A0A0G4HMR5"/>
<dbReference type="Gene3D" id="3.30.200.20">
    <property type="entry name" value="Phosphorylase Kinase, domain 1"/>
    <property type="match status" value="1"/>
</dbReference>
<feature type="region of interest" description="Disordered" evidence="3">
    <location>
        <begin position="468"/>
        <end position="494"/>
    </location>
</feature>
<name>A0A0G4HMR5_9ALVE</name>
<evidence type="ECO:0000256" key="3">
    <source>
        <dbReference type="SAM" id="MobiDB-lite"/>
    </source>
</evidence>
<dbReference type="GO" id="GO:0005524">
    <property type="term" value="F:ATP binding"/>
    <property type="evidence" value="ECO:0007669"/>
    <property type="project" value="UniProtKB-KW"/>
</dbReference>
<feature type="region of interest" description="Disordered" evidence="3">
    <location>
        <begin position="403"/>
        <end position="422"/>
    </location>
</feature>
<organism evidence="5">
    <name type="scientific">Chromera velia CCMP2878</name>
    <dbReference type="NCBI Taxonomy" id="1169474"/>
    <lineage>
        <taxon>Eukaryota</taxon>
        <taxon>Sar</taxon>
        <taxon>Alveolata</taxon>
        <taxon>Colpodellida</taxon>
        <taxon>Chromeraceae</taxon>
        <taxon>Chromera</taxon>
    </lineage>
</organism>
<keyword evidence="1" id="KW-0547">Nucleotide-binding</keyword>
<dbReference type="InterPro" id="IPR000719">
    <property type="entry name" value="Prot_kinase_dom"/>
</dbReference>
<evidence type="ECO:0000256" key="2">
    <source>
        <dbReference type="ARBA" id="ARBA00022840"/>
    </source>
</evidence>
<evidence type="ECO:0000313" key="5">
    <source>
        <dbReference type="EMBL" id="CEM45520.1"/>
    </source>
</evidence>
<dbReference type="PANTHER" id="PTHR24055">
    <property type="entry name" value="MITOGEN-ACTIVATED PROTEIN KINASE"/>
    <property type="match status" value="1"/>
</dbReference>
<reference evidence="5" key="1">
    <citation type="submission" date="2014-11" db="EMBL/GenBank/DDBJ databases">
        <authorList>
            <person name="Otto D Thomas"/>
            <person name="Naeem Raeece"/>
        </authorList>
    </citation>
    <scope>NUCLEOTIDE SEQUENCE</scope>
</reference>
<accession>A0A0G4HMR5</accession>
<dbReference type="PROSITE" id="PS00108">
    <property type="entry name" value="PROTEIN_KINASE_ST"/>
    <property type="match status" value="1"/>
</dbReference>
<dbReference type="EMBL" id="CDMZ01003209">
    <property type="protein sequence ID" value="CEM45520.1"/>
    <property type="molecule type" value="Genomic_DNA"/>
</dbReference>
<dbReference type="InterPro" id="IPR008271">
    <property type="entry name" value="Ser/Thr_kinase_AS"/>
</dbReference>
<dbReference type="VEuPathDB" id="CryptoDB:Cvel_7553"/>
<dbReference type="Pfam" id="PF00069">
    <property type="entry name" value="Pkinase"/>
    <property type="match status" value="2"/>
</dbReference>
<feature type="compositionally biased region" description="Basic and acidic residues" evidence="3">
    <location>
        <begin position="405"/>
        <end position="415"/>
    </location>
</feature>
<dbReference type="InterPro" id="IPR011009">
    <property type="entry name" value="Kinase-like_dom_sf"/>
</dbReference>
<dbReference type="AlphaFoldDB" id="A0A0G4HMR5"/>
<feature type="compositionally biased region" description="Basic and acidic residues" evidence="3">
    <location>
        <begin position="473"/>
        <end position="483"/>
    </location>
</feature>
<feature type="region of interest" description="Disordered" evidence="3">
    <location>
        <begin position="169"/>
        <end position="206"/>
    </location>
</feature>
<dbReference type="InterPro" id="IPR050117">
    <property type="entry name" value="MAPK"/>
</dbReference>
<dbReference type="SUPFAM" id="SSF56112">
    <property type="entry name" value="Protein kinase-like (PK-like)"/>
    <property type="match status" value="1"/>
</dbReference>
<protein>
    <recommendedName>
        <fullName evidence="4">Protein kinase domain-containing protein</fullName>
    </recommendedName>
</protein>
<proteinExistence type="predicted"/>
<dbReference type="PROSITE" id="PS50011">
    <property type="entry name" value="PROTEIN_KINASE_DOM"/>
    <property type="match status" value="1"/>
</dbReference>
<gene>
    <name evidence="5" type="ORF">Cvel_7553</name>
</gene>
<keyword evidence="2" id="KW-0067">ATP-binding</keyword>